<reference evidence="13" key="1">
    <citation type="submission" date="2018-09" db="EMBL/GenBank/DDBJ databases">
        <title>Complete genome sequence of thermophilic cyanobacteria strain Thermosynechococcus elongatus PKUAC-SCTE542.</title>
        <authorList>
            <person name="Liang Y."/>
            <person name="Tang J."/>
            <person name="Daroch M."/>
        </authorList>
    </citation>
    <scope>NUCLEOTIDE SEQUENCE [LARGE SCALE GENOMIC DNA]</scope>
    <source>
        <strain evidence="13">E542</strain>
    </source>
</reference>
<evidence type="ECO:0000256" key="2">
    <source>
        <dbReference type="ARBA" id="ARBA00007069"/>
    </source>
</evidence>
<evidence type="ECO:0000259" key="11">
    <source>
        <dbReference type="PROSITE" id="PS50928"/>
    </source>
</evidence>
<organism evidence="12 13">
    <name type="scientific">Thermosynechococcus sichuanensis E542</name>
    <dbReference type="NCBI Taxonomy" id="2016101"/>
    <lineage>
        <taxon>Bacteria</taxon>
        <taxon>Bacillati</taxon>
        <taxon>Cyanobacteriota</taxon>
        <taxon>Cyanophyceae</taxon>
        <taxon>Acaryochloridales</taxon>
        <taxon>Thermosynechococcaceae</taxon>
        <taxon>Thermosynechococcus</taxon>
        <taxon>Thermosynechococcus sichuanensis</taxon>
    </lineage>
</organism>
<gene>
    <name evidence="12" type="primary">pstC</name>
    <name evidence="12" type="ORF">D3A95_05315</name>
</gene>
<evidence type="ECO:0000313" key="13">
    <source>
        <dbReference type="Proteomes" id="UP000261812"/>
    </source>
</evidence>
<dbReference type="PANTHER" id="PTHR30425:SF1">
    <property type="entry name" value="PHOSPHATE TRANSPORT SYSTEM PERMEASE PROTEIN PSTC"/>
    <property type="match status" value="1"/>
</dbReference>
<evidence type="ECO:0000256" key="5">
    <source>
        <dbReference type="ARBA" id="ARBA00022592"/>
    </source>
</evidence>
<proteinExistence type="inferred from homology"/>
<feature type="transmembrane region" description="Helical" evidence="9">
    <location>
        <begin position="124"/>
        <end position="148"/>
    </location>
</feature>
<evidence type="ECO:0000256" key="3">
    <source>
        <dbReference type="ARBA" id="ARBA00022448"/>
    </source>
</evidence>
<keyword evidence="5 10" id="KW-0592">Phosphate transport</keyword>
<dbReference type="GO" id="GO:0005886">
    <property type="term" value="C:plasma membrane"/>
    <property type="evidence" value="ECO:0007669"/>
    <property type="project" value="UniProtKB-SubCell"/>
</dbReference>
<keyword evidence="6 9" id="KW-0812">Transmembrane</keyword>
<comment type="subcellular location">
    <subcellularLocation>
        <location evidence="1 9">Cell membrane</location>
        <topology evidence="1 9">Multi-pass membrane protein</topology>
    </subcellularLocation>
</comment>
<accession>A0A3B7MDU1</accession>
<evidence type="ECO:0000313" key="12">
    <source>
        <dbReference type="EMBL" id="AXY67765.1"/>
    </source>
</evidence>
<evidence type="ECO:0000256" key="1">
    <source>
        <dbReference type="ARBA" id="ARBA00004651"/>
    </source>
</evidence>
<dbReference type="NCBIfam" id="TIGR02138">
    <property type="entry name" value="phosphate_pstC"/>
    <property type="match status" value="1"/>
</dbReference>
<feature type="transmembrane region" description="Helical" evidence="9">
    <location>
        <begin position="177"/>
        <end position="201"/>
    </location>
</feature>
<dbReference type="PROSITE" id="PS50928">
    <property type="entry name" value="ABC_TM1"/>
    <property type="match status" value="1"/>
</dbReference>
<dbReference type="InterPro" id="IPR035906">
    <property type="entry name" value="MetI-like_sf"/>
</dbReference>
<feature type="domain" description="ABC transmembrane type-1" evidence="11">
    <location>
        <begin position="86"/>
        <end position="310"/>
    </location>
</feature>
<evidence type="ECO:0000256" key="10">
    <source>
        <dbReference type="RuleBase" id="RU363054"/>
    </source>
</evidence>
<dbReference type="AlphaFoldDB" id="A0A3B7MDU1"/>
<feature type="transmembrane region" description="Helical" evidence="9">
    <location>
        <begin position="86"/>
        <end position="112"/>
    </location>
</feature>
<dbReference type="CDD" id="cd06261">
    <property type="entry name" value="TM_PBP2"/>
    <property type="match status" value="1"/>
</dbReference>
<evidence type="ECO:0000256" key="7">
    <source>
        <dbReference type="ARBA" id="ARBA00022989"/>
    </source>
</evidence>
<keyword evidence="3 9" id="KW-0813">Transport</keyword>
<dbReference type="GO" id="GO:0005315">
    <property type="term" value="F:phosphate transmembrane transporter activity"/>
    <property type="evidence" value="ECO:0007669"/>
    <property type="project" value="InterPro"/>
</dbReference>
<comment type="similarity">
    <text evidence="2 10">Belongs to the binding-protein-dependent transport system permease family. CysTW subfamily.</text>
</comment>
<dbReference type="Gene3D" id="1.10.3720.10">
    <property type="entry name" value="MetI-like"/>
    <property type="match status" value="1"/>
</dbReference>
<feature type="transmembrane region" description="Helical" evidence="9">
    <location>
        <begin position="29"/>
        <end position="50"/>
    </location>
</feature>
<dbReference type="GO" id="GO:0006817">
    <property type="term" value="P:phosphate ion transport"/>
    <property type="evidence" value="ECO:0007669"/>
    <property type="project" value="UniProtKB-KW"/>
</dbReference>
<dbReference type="SUPFAM" id="SSF161098">
    <property type="entry name" value="MetI-like"/>
    <property type="match status" value="1"/>
</dbReference>
<keyword evidence="7 9" id="KW-1133">Transmembrane helix</keyword>
<evidence type="ECO:0000256" key="6">
    <source>
        <dbReference type="ARBA" id="ARBA00022692"/>
    </source>
</evidence>
<dbReference type="InterPro" id="IPR000515">
    <property type="entry name" value="MetI-like"/>
</dbReference>
<keyword evidence="4 10" id="KW-1003">Cell membrane</keyword>
<evidence type="ECO:0000256" key="8">
    <source>
        <dbReference type="ARBA" id="ARBA00023136"/>
    </source>
</evidence>
<dbReference type="PANTHER" id="PTHR30425">
    <property type="entry name" value="PHOSPHATE TRANSPORT SYSTEM PERMEASE PROTEIN PST"/>
    <property type="match status" value="1"/>
</dbReference>
<keyword evidence="8 9" id="KW-0472">Membrane</keyword>
<dbReference type="EMBL" id="CP032152">
    <property type="protein sequence ID" value="AXY67765.1"/>
    <property type="molecule type" value="Genomic_DNA"/>
</dbReference>
<dbReference type="Pfam" id="PF00528">
    <property type="entry name" value="BPD_transp_1"/>
    <property type="match status" value="1"/>
</dbReference>
<evidence type="ECO:0000256" key="4">
    <source>
        <dbReference type="ARBA" id="ARBA00022475"/>
    </source>
</evidence>
<dbReference type="InterPro" id="IPR051124">
    <property type="entry name" value="Phosphate_Transport_Permease"/>
</dbReference>
<dbReference type="Proteomes" id="UP000261812">
    <property type="component" value="Chromosome"/>
</dbReference>
<dbReference type="InterPro" id="IPR011864">
    <property type="entry name" value="Phosphate_PstC"/>
</dbReference>
<comment type="function">
    <text evidence="10">Part of the binding-protein-dependent transport system for phosphate; probably responsible for the translocation of the substrate across the membrane.</text>
</comment>
<keyword evidence="13" id="KW-1185">Reference proteome</keyword>
<sequence length="322" mass="34835">MAMINTSPESPDVAAIEARRNLRYYLDQLFYFLTMAFAIAIALVLVWIVVQIGLTALPAITRFGFSFLTTTTWDPVQNIYGVLPQIYGTIVTAIIALVVAVPLGLGIAIFLSEDFLPPYITTPIAFAIELLAAIPSVVIGLWGIFVLIPFLRPFYAFLYEYLGWIPLFGTSPRGNSILTLGLVLAFMILPLITSISRGTLISLPPHLRQGAMALGATRWETILRVLMPAGFSGIVGSIMLALGRAMGETMAAAMLVGNSNRISISLLDPGSTIASLIAAQFGEAGRDQVAALLYAGLVLMILTLIVNILAEMIIQKFQNVER</sequence>
<dbReference type="KEGG" id="tsq:D3A95_05315"/>
<feature type="transmembrane region" description="Helical" evidence="9">
    <location>
        <begin position="221"/>
        <end position="242"/>
    </location>
</feature>
<protein>
    <recommendedName>
        <fullName evidence="10">Phosphate transport system permease protein</fullName>
    </recommendedName>
</protein>
<feature type="transmembrane region" description="Helical" evidence="9">
    <location>
        <begin position="293"/>
        <end position="314"/>
    </location>
</feature>
<evidence type="ECO:0000256" key="9">
    <source>
        <dbReference type="RuleBase" id="RU363032"/>
    </source>
</evidence>
<name>A0A3B7MDU1_9CYAN</name>